<comment type="caution">
    <text evidence="1">The sequence shown here is derived from an EMBL/GenBank/DDBJ whole genome shotgun (WGS) entry which is preliminary data.</text>
</comment>
<evidence type="ECO:0000313" key="1">
    <source>
        <dbReference type="EMBL" id="KZS03779.1"/>
    </source>
</evidence>
<reference evidence="1 2" key="1">
    <citation type="submission" date="2016-03" db="EMBL/GenBank/DDBJ databases">
        <title>EvidentialGene: Evidence-directed Construction of Genes on Genomes.</title>
        <authorList>
            <person name="Gilbert D.G."/>
            <person name="Choi J.-H."/>
            <person name="Mockaitis K."/>
            <person name="Colbourne J."/>
            <person name="Pfrender M."/>
        </authorList>
    </citation>
    <scope>NUCLEOTIDE SEQUENCE [LARGE SCALE GENOMIC DNA]</scope>
    <source>
        <strain evidence="1 2">Xinb3</strain>
        <tissue evidence="1">Complete organism</tissue>
    </source>
</reference>
<dbReference type="AlphaFoldDB" id="A0A164L463"/>
<dbReference type="InterPro" id="IPR027417">
    <property type="entry name" value="P-loop_NTPase"/>
</dbReference>
<accession>A0A164L463</accession>
<name>A0A164L463_9CRUS</name>
<keyword evidence="2" id="KW-1185">Reference proteome</keyword>
<proteinExistence type="predicted"/>
<organism evidence="1 2">
    <name type="scientific">Daphnia magna</name>
    <dbReference type="NCBI Taxonomy" id="35525"/>
    <lineage>
        <taxon>Eukaryota</taxon>
        <taxon>Metazoa</taxon>
        <taxon>Ecdysozoa</taxon>
        <taxon>Arthropoda</taxon>
        <taxon>Crustacea</taxon>
        <taxon>Branchiopoda</taxon>
        <taxon>Diplostraca</taxon>
        <taxon>Cladocera</taxon>
        <taxon>Anomopoda</taxon>
        <taxon>Daphniidae</taxon>
        <taxon>Daphnia</taxon>
    </lineage>
</organism>
<sequence>MRFTNDAKHMTLINKLRQENPPMSEILVEIENDYQVLSRELAQSDPLFALSPIVVTSNNEGTSINKSQSKVKQSEINSLYLHDDSLTRYFVENAPRFITENIKPERGLVNSTAVTYHLLVLNDDEDRERIAEQLMCSASKEDIALQYPPKYINVCVDNANKDDFVDMTVVPDQVIIPITVLDKGTPHKGYVSSKPQMITFSSRSHNVDLQFCKTFHKVQGKTCQRVTVDLNERRFRPNVSYSGLLVSLSRVKHHLHWCRMPNQPGTTGLSYLKNIKPHTDLIKWLHSYDRYGNWTKELCLFPSVQQLPQSIIETKRKRKSQKYSLNEPSSLIKKRCL</sequence>
<gene>
    <name evidence="1" type="ORF">APZ42_033415</name>
</gene>
<dbReference type="Proteomes" id="UP000076858">
    <property type="component" value="Unassembled WGS sequence"/>
</dbReference>
<protein>
    <submittedName>
        <fullName evidence="1">Uncharacterized protein</fullName>
    </submittedName>
</protein>
<dbReference type="EMBL" id="LRGB01003211">
    <property type="protein sequence ID" value="KZS03779.1"/>
    <property type="molecule type" value="Genomic_DNA"/>
</dbReference>
<dbReference type="SUPFAM" id="SSF52540">
    <property type="entry name" value="P-loop containing nucleoside triphosphate hydrolases"/>
    <property type="match status" value="1"/>
</dbReference>
<evidence type="ECO:0000313" key="2">
    <source>
        <dbReference type="Proteomes" id="UP000076858"/>
    </source>
</evidence>